<dbReference type="Proteomes" id="UP001403385">
    <property type="component" value="Unassembled WGS sequence"/>
</dbReference>
<sequence length="256" mass="28986">MWNKTDIKSKRTSYALGKLGLLGLIGVIGIGCSSPEEAQEKELIYTVGALKNESTDYYLEKNVTVKSETVMNPTGLTQKAHCVMEWRVTPEPKGYKVEILRMKYDFPASILHYAFDTDMDSVEIVSEWPGTGFGISEKGRNELEEALKKLKKMKGFVFRVVKNDSGTLEIPEFNLSWEELETSTPYNPAEEIKMHLAPKYLLSVFENIFEFPKGDFKPEAKQSTVVGPDSLHFSIPILKIKSDTREHGPDLVRSKR</sequence>
<comment type="caution">
    <text evidence="1">The sequence shown here is derived from an EMBL/GenBank/DDBJ whole genome shotgun (WGS) entry which is preliminary data.</text>
</comment>
<organism evidence="1 2">
    <name type="scientific">Rapidithrix thailandica</name>
    <dbReference type="NCBI Taxonomy" id="413964"/>
    <lineage>
        <taxon>Bacteria</taxon>
        <taxon>Pseudomonadati</taxon>
        <taxon>Bacteroidota</taxon>
        <taxon>Cytophagia</taxon>
        <taxon>Cytophagales</taxon>
        <taxon>Flammeovirgaceae</taxon>
        <taxon>Rapidithrix</taxon>
    </lineage>
</organism>
<dbReference type="EMBL" id="JBDKWZ010000006">
    <property type="protein sequence ID" value="MEN7548709.1"/>
    <property type="molecule type" value="Genomic_DNA"/>
</dbReference>
<keyword evidence="2" id="KW-1185">Reference proteome</keyword>
<proteinExistence type="predicted"/>
<evidence type="ECO:0000313" key="2">
    <source>
        <dbReference type="Proteomes" id="UP001403385"/>
    </source>
</evidence>
<dbReference type="PROSITE" id="PS51257">
    <property type="entry name" value="PROKAR_LIPOPROTEIN"/>
    <property type="match status" value="1"/>
</dbReference>
<dbReference type="AlphaFoldDB" id="A0AAW9S6Y3"/>
<accession>A0AAW9S6Y3</accession>
<dbReference type="RefSeq" id="WP_346821486.1">
    <property type="nucleotide sequence ID" value="NZ_JBDKWZ010000006.1"/>
</dbReference>
<protein>
    <submittedName>
        <fullName evidence="1">Uncharacterized protein</fullName>
    </submittedName>
</protein>
<gene>
    <name evidence="1" type="ORF">AAG747_12365</name>
</gene>
<name>A0AAW9S6Y3_9BACT</name>
<reference evidence="1 2" key="1">
    <citation type="submission" date="2024-04" db="EMBL/GenBank/DDBJ databases">
        <title>Novel genus in family Flammeovirgaceae.</title>
        <authorList>
            <person name="Nguyen T.H."/>
            <person name="Vuong T.Q."/>
            <person name="Le H."/>
            <person name="Kim S.-G."/>
        </authorList>
    </citation>
    <scope>NUCLEOTIDE SEQUENCE [LARGE SCALE GENOMIC DNA]</scope>
    <source>
        <strain evidence="1 2">JCM 23209</strain>
    </source>
</reference>
<evidence type="ECO:0000313" key="1">
    <source>
        <dbReference type="EMBL" id="MEN7548709.1"/>
    </source>
</evidence>